<dbReference type="InterPro" id="IPR003661">
    <property type="entry name" value="HisK_dim/P_dom"/>
</dbReference>
<dbReference type="InterPro" id="IPR013655">
    <property type="entry name" value="PAS_fold_3"/>
</dbReference>
<dbReference type="InterPro" id="IPR029016">
    <property type="entry name" value="GAF-like_dom_sf"/>
</dbReference>
<dbReference type="Pfam" id="PF00512">
    <property type="entry name" value="HisKA"/>
    <property type="match status" value="1"/>
</dbReference>
<evidence type="ECO:0000256" key="1">
    <source>
        <dbReference type="ARBA" id="ARBA00000085"/>
    </source>
</evidence>
<dbReference type="Pfam" id="PF08447">
    <property type="entry name" value="PAS_3"/>
    <property type="match status" value="2"/>
</dbReference>
<dbReference type="CDD" id="cd06225">
    <property type="entry name" value="HAMP"/>
    <property type="match status" value="1"/>
</dbReference>
<dbReference type="Gene3D" id="3.30.450.20">
    <property type="entry name" value="PAS domain"/>
    <property type="match status" value="3"/>
</dbReference>
<keyword evidence="8" id="KW-0418">Kinase</keyword>
<dbReference type="Gene3D" id="1.10.287.130">
    <property type="match status" value="1"/>
</dbReference>
<dbReference type="SMART" id="SM00304">
    <property type="entry name" value="HAMP"/>
    <property type="match status" value="1"/>
</dbReference>
<feature type="coiled-coil region" evidence="11">
    <location>
        <begin position="744"/>
        <end position="771"/>
    </location>
</feature>
<dbReference type="SMART" id="SM00388">
    <property type="entry name" value="HisKA"/>
    <property type="match status" value="1"/>
</dbReference>
<keyword evidence="7 12" id="KW-0812">Transmembrane</keyword>
<sequence length="1127" mass="121926">MQGRLTLRERLVVLVAAALLPVGGLSLWVALRESHAAAELARAQLRLSASLLASNEDRLITATEQLLRAIAAVPGLGAGSGSGCQAFFRQLRDRYGVYTNIGLAAPDGHVVCHALEAQSGPTSAAGRDYFQRALASGDFVMGQPVTGRVSGLRGLPFALPLVDGGRVTGVLFALANLEQAADQMKGVRLPPDADVAVSDRQGRLLMAWPAGEGDAPSTLSPVLPPLSGEAEVRDAAGERRVYAFGQTRQVQGDGLVVRVGLARPLLGVGAAQRMRDVAAAAGLTLAAMLLLAWWLGGRFILRPTDRILRAVHAFEQGDLGARVPMHEDSRMELSRIGAAFNRLADSLQGRQEALEAELQRSHHTLGLLDLVLNSMQEALLAVGPDGERLLSNRAAGQLFPQVAEAPGTGWFQALGFFGPDGETPLPAAATPLALAAAGGTGQALVFLRNAQVPEGRLVQCSWQPIGGGPPAVGGLVVFTDLTEKRRLEVEQLGHLRELEEARAKLEEAQRIGRMGHWEEDPVSGRLWWSDEVFVLFGMDPTTFDFSRRSFLRHMHPEDRGLFAPTRLAALREGRLVETEYRVLRPDGRLAWMHEIAKPRLDAAGEPTWLSGVVQDVTERKLQEQALRAGEQAMQRFSLMLQRAAEAAPTITARPTVEGVVDELCGQVRRVLGAREARLRTDLPPGLPLADAQAMTLPLCGADGRVIGSLQITGKHEGEFDERDLSVALELSQLATVAIRNAQLLAQVRELNAGLEQRIAERTAELSRQERLFRALAEQAPEVVWNTDASGAVTFLNRAWYALVGGSPADSLGLGWLQAVHPEDRDAVIANWERSRGSRAPYSGTRRFLGRDGHWHTMSYRATPILDEAGNLVSWVGIDADVSGLKAIEAALRTSNQELEAFSYSVSHDLRAPLAAIAGFSQALQGRLGQDDPRVQHYLARILAGVHKMERQIEAMLSLSRVTRAPLEWTTVDLSAAAEDTLEALRMAQPERVVHAQVQPGLATPGDPRLLRVVLENLLGNAWKFSAGVPEARIEFGHDPDQQAWFVRDNGVGFDMAYAGKLFNAFHRLHTEAEFPGTGVGLATVRRIVARHLGRVWASSAPGRGTTVYFSLPEAPPAWDAVAEAGRA</sequence>
<dbReference type="EMBL" id="JADDOJ010000101">
    <property type="protein sequence ID" value="MBE7942464.1"/>
    <property type="molecule type" value="Genomic_DNA"/>
</dbReference>
<comment type="subcellular location">
    <subcellularLocation>
        <location evidence="2">Cell membrane</location>
        <topology evidence="2">Multi-pass membrane protein</topology>
    </subcellularLocation>
</comment>
<dbReference type="InterPro" id="IPR003594">
    <property type="entry name" value="HATPase_dom"/>
</dbReference>
<dbReference type="InterPro" id="IPR052162">
    <property type="entry name" value="Sensor_kinase/Photoreceptor"/>
</dbReference>
<comment type="catalytic activity">
    <reaction evidence="1">
        <text>ATP + protein L-histidine = ADP + protein N-phospho-L-histidine.</text>
        <dbReference type="EC" id="2.7.13.3"/>
    </reaction>
</comment>
<dbReference type="InterPro" id="IPR000014">
    <property type="entry name" value="PAS"/>
</dbReference>
<evidence type="ECO:0000256" key="11">
    <source>
        <dbReference type="SAM" id="Coils"/>
    </source>
</evidence>
<evidence type="ECO:0000313" key="17">
    <source>
        <dbReference type="EMBL" id="MBE7942464.1"/>
    </source>
</evidence>
<dbReference type="InterPro" id="IPR033479">
    <property type="entry name" value="dCache_1"/>
</dbReference>
<keyword evidence="11" id="KW-0175">Coiled coil</keyword>
<dbReference type="CDD" id="cd00130">
    <property type="entry name" value="PAS"/>
    <property type="match status" value="2"/>
</dbReference>
<dbReference type="RefSeq" id="WP_193782017.1">
    <property type="nucleotide sequence ID" value="NZ_JADDOJ010000101.1"/>
</dbReference>
<dbReference type="PROSITE" id="PS50112">
    <property type="entry name" value="PAS"/>
    <property type="match status" value="1"/>
</dbReference>
<keyword evidence="4" id="KW-1003">Cell membrane</keyword>
<dbReference type="Gene3D" id="2.10.70.100">
    <property type="match status" value="1"/>
</dbReference>
<feature type="transmembrane region" description="Helical" evidence="12">
    <location>
        <begin position="277"/>
        <end position="296"/>
    </location>
</feature>
<dbReference type="InterPro" id="IPR036097">
    <property type="entry name" value="HisK_dim/P_sf"/>
</dbReference>
<dbReference type="Pfam" id="PF02743">
    <property type="entry name" value="dCache_1"/>
    <property type="match status" value="1"/>
</dbReference>
<dbReference type="CDD" id="cd12914">
    <property type="entry name" value="PDC1_DGC_like"/>
    <property type="match status" value="1"/>
</dbReference>
<gene>
    <name evidence="17" type="ORF">IM725_17990</name>
</gene>
<dbReference type="Pfam" id="PF02518">
    <property type="entry name" value="HATPase_c"/>
    <property type="match status" value="1"/>
</dbReference>
<feature type="transmembrane region" description="Helical" evidence="12">
    <location>
        <begin position="12"/>
        <end position="31"/>
    </location>
</feature>
<dbReference type="InterPro" id="IPR003660">
    <property type="entry name" value="HAMP_dom"/>
</dbReference>
<feature type="domain" description="Histidine kinase" evidence="13">
    <location>
        <begin position="904"/>
        <end position="1115"/>
    </location>
</feature>
<evidence type="ECO:0000256" key="10">
    <source>
        <dbReference type="ARBA" id="ARBA00023136"/>
    </source>
</evidence>
<dbReference type="Gene3D" id="3.30.565.10">
    <property type="entry name" value="Histidine kinase-like ATPase, C-terminal domain"/>
    <property type="match status" value="1"/>
</dbReference>
<feature type="domain" description="HAMP" evidence="16">
    <location>
        <begin position="298"/>
        <end position="352"/>
    </location>
</feature>
<evidence type="ECO:0000256" key="6">
    <source>
        <dbReference type="ARBA" id="ARBA00022679"/>
    </source>
</evidence>
<dbReference type="Gene3D" id="3.30.450.40">
    <property type="match status" value="1"/>
</dbReference>
<dbReference type="SUPFAM" id="SSF55781">
    <property type="entry name" value="GAF domain-like"/>
    <property type="match status" value="1"/>
</dbReference>
<keyword evidence="18" id="KW-1185">Reference proteome</keyword>
<keyword evidence="5" id="KW-0597">Phosphoprotein</keyword>
<name>A0ABR9SJW9_9BURK</name>
<evidence type="ECO:0000256" key="4">
    <source>
        <dbReference type="ARBA" id="ARBA00022475"/>
    </source>
</evidence>
<dbReference type="SUPFAM" id="SSF55874">
    <property type="entry name" value="ATPase domain of HSP90 chaperone/DNA topoisomerase II/histidine kinase"/>
    <property type="match status" value="1"/>
</dbReference>
<proteinExistence type="predicted"/>
<dbReference type="Pfam" id="PF00672">
    <property type="entry name" value="HAMP"/>
    <property type="match status" value="1"/>
</dbReference>
<evidence type="ECO:0000256" key="12">
    <source>
        <dbReference type="SAM" id="Phobius"/>
    </source>
</evidence>
<dbReference type="InterPro" id="IPR036890">
    <property type="entry name" value="HATPase_C_sf"/>
</dbReference>
<dbReference type="InterPro" id="IPR001610">
    <property type="entry name" value="PAC"/>
</dbReference>
<keyword evidence="9 12" id="KW-1133">Transmembrane helix</keyword>
<feature type="domain" description="PAS" evidence="14">
    <location>
        <begin position="768"/>
        <end position="827"/>
    </location>
</feature>
<dbReference type="SMART" id="SM00086">
    <property type="entry name" value="PAC"/>
    <property type="match status" value="2"/>
</dbReference>
<keyword evidence="10 12" id="KW-0472">Membrane</keyword>
<dbReference type="PANTHER" id="PTHR43304">
    <property type="entry name" value="PHYTOCHROME-LIKE PROTEIN CPH1"/>
    <property type="match status" value="1"/>
</dbReference>
<dbReference type="PROSITE" id="PS50113">
    <property type="entry name" value="PAC"/>
    <property type="match status" value="2"/>
</dbReference>
<dbReference type="PRINTS" id="PR00344">
    <property type="entry name" value="BCTRLSENSOR"/>
</dbReference>
<evidence type="ECO:0000256" key="5">
    <source>
        <dbReference type="ARBA" id="ARBA00022553"/>
    </source>
</evidence>
<dbReference type="SUPFAM" id="SSF55785">
    <property type="entry name" value="PYP-like sensor domain (PAS domain)"/>
    <property type="match status" value="2"/>
</dbReference>
<evidence type="ECO:0000259" key="14">
    <source>
        <dbReference type="PROSITE" id="PS50112"/>
    </source>
</evidence>
<dbReference type="InterPro" id="IPR035965">
    <property type="entry name" value="PAS-like_dom_sf"/>
</dbReference>
<reference evidence="17 18" key="1">
    <citation type="submission" date="2020-10" db="EMBL/GenBank/DDBJ databases">
        <title>Draft genome of Ramlibacter aquaticus LMG 30558.</title>
        <authorList>
            <person name="Props R."/>
        </authorList>
    </citation>
    <scope>NUCLEOTIDE SEQUENCE [LARGE SCALE GENOMIC DNA]</scope>
    <source>
        <strain evidence="17 18">LMG 30558</strain>
    </source>
</reference>
<dbReference type="SMART" id="SM00387">
    <property type="entry name" value="HATPase_c"/>
    <property type="match status" value="1"/>
</dbReference>
<evidence type="ECO:0000256" key="7">
    <source>
        <dbReference type="ARBA" id="ARBA00022692"/>
    </source>
</evidence>
<evidence type="ECO:0000256" key="3">
    <source>
        <dbReference type="ARBA" id="ARBA00012438"/>
    </source>
</evidence>
<evidence type="ECO:0000256" key="9">
    <source>
        <dbReference type="ARBA" id="ARBA00022989"/>
    </source>
</evidence>
<dbReference type="Gene3D" id="6.10.340.10">
    <property type="match status" value="1"/>
</dbReference>
<dbReference type="PROSITE" id="PS50885">
    <property type="entry name" value="HAMP"/>
    <property type="match status" value="1"/>
</dbReference>
<comment type="caution">
    <text evidence="17">The sequence shown here is derived from an EMBL/GenBank/DDBJ whole genome shotgun (WGS) entry which is preliminary data.</text>
</comment>
<dbReference type="NCBIfam" id="TIGR00229">
    <property type="entry name" value="sensory_box"/>
    <property type="match status" value="2"/>
</dbReference>
<dbReference type="Proteomes" id="UP000715965">
    <property type="component" value="Unassembled WGS sequence"/>
</dbReference>
<dbReference type="InterPro" id="IPR004358">
    <property type="entry name" value="Sig_transdc_His_kin-like_C"/>
</dbReference>
<dbReference type="CDD" id="cd00082">
    <property type="entry name" value="HisKA"/>
    <property type="match status" value="1"/>
</dbReference>
<organism evidence="17 18">
    <name type="scientific">Ramlibacter aquaticus</name>
    <dbReference type="NCBI Taxonomy" id="2780094"/>
    <lineage>
        <taxon>Bacteria</taxon>
        <taxon>Pseudomonadati</taxon>
        <taxon>Pseudomonadota</taxon>
        <taxon>Betaproteobacteria</taxon>
        <taxon>Burkholderiales</taxon>
        <taxon>Comamonadaceae</taxon>
        <taxon>Ramlibacter</taxon>
    </lineage>
</organism>
<dbReference type="InterPro" id="IPR005467">
    <property type="entry name" value="His_kinase_dom"/>
</dbReference>
<keyword evidence="6" id="KW-0808">Transferase</keyword>
<evidence type="ECO:0000259" key="13">
    <source>
        <dbReference type="PROSITE" id="PS50109"/>
    </source>
</evidence>
<protein>
    <recommendedName>
        <fullName evidence="3">histidine kinase</fullName>
        <ecNumber evidence="3">2.7.13.3</ecNumber>
    </recommendedName>
</protein>
<feature type="domain" description="PAC" evidence="15">
    <location>
        <begin position="576"/>
        <end position="628"/>
    </location>
</feature>
<accession>A0ABR9SJW9</accession>
<dbReference type="InterPro" id="IPR000700">
    <property type="entry name" value="PAS-assoc_C"/>
</dbReference>
<dbReference type="PANTHER" id="PTHR43304:SF1">
    <property type="entry name" value="PAC DOMAIN-CONTAINING PROTEIN"/>
    <property type="match status" value="1"/>
</dbReference>
<evidence type="ECO:0000259" key="15">
    <source>
        <dbReference type="PROSITE" id="PS50113"/>
    </source>
</evidence>
<dbReference type="PROSITE" id="PS50109">
    <property type="entry name" value="HIS_KIN"/>
    <property type="match status" value="1"/>
</dbReference>
<evidence type="ECO:0000313" key="18">
    <source>
        <dbReference type="Proteomes" id="UP000715965"/>
    </source>
</evidence>
<evidence type="ECO:0000256" key="2">
    <source>
        <dbReference type="ARBA" id="ARBA00004651"/>
    </source>
</evidence>
<dbReference type="SMART" id="SM00091">
    <property type="entry name" value="PAS"/>
    <property type="match status" value="2"/>
</dbReference>
<evidence type="ECO:0000259" key="16">
    <source>
        <dbReference type="PROSITE" id="PS50885"/>
    </source>
</evidence>
<evidence type="ECO:0000256" key="8">
    <source>
        <dbReference type="ARBA" id="ARBA00022777"/>
    </source>
</evidence>
<dbReference type="SUPFAM" id="SSF47384">
    <property type="entry name" value="Homodimeric domain of signal transducing histidine kinase"/>
    <property type="match status" value="1"/>
</dbReference>
<dbReference type="EC" id="2.7.13.3" evidence="3"/>
<feature type="domain" description="PAC" evidence="15">
    <location>
        <begin position="841"/>
        <end position="893"/>
    </location>
</feature>